<evidence type="ECO:0000313" key="3">
    <source>
        <dbReference type="EMBL" id="CFR97014.1"/>
    </source>
</evidence>
<dbReference type="EMBL" id="CNGE01001808">
    <property type="protein sequence ID" value="CKU51856.1"/>
    <property type="molecule type" value="Genomic_DNA"/>
</dbReference>
<dbReference type="EMBL" id="CFOH01001066">
    <property type="protein sequence ID" value="CFE78088.1"/>
    <property type="molecule type" value="Genomic_DNA"/>
</dbReference>
<evidence type="ECO:0000313" key="8">
    <source>
        <dbReference type="Proteomes" id="UP000046680"/>
    </source>
</evidence>
<dbReference type="EMBL" id="CSAD01001062">
    <property type="protein sequence ID" value="COW81340.1"/>
    <property type="molecule type" value="Genomic_DNA"/>
</dbReference>
<evidence type="ECO:0000313" key="5">
    <source>
        <dbReference type="EMBL" id="COW81340.1"/>
    </source>
</evidence>
<dbReference type="Proteomes" id="UP000048948">
    <property type="component" value="Unassembled WGS sequence"/>
</dbReference>
<evidence type="ECO:0000313" key="7">
    <source>
        <dbReference type="Proteomes" id="UP000045842"/>
    </source>
</evidence>
<accession>A0A654TTQ0</accession>
<evidence type="ECO:0000313" key="2">
    <source>
        <dbReference type="EMBL" id="CFE78088.1"/>
    </source>
</evidence>
<gene>
    <name evidence="3" type="ORF">ERS007657_03307</name>
    <name evidence="5" type="ORF">ERS007679_04344</name>
    <name evidence="1" type="ORF">ERS007681_04168</name>
    <name evidence="2" type="ORF">ERS007688_04084</name>
    <name evidence="6" type="ORF">ERS007741_04292</name>
    <name evidence="4" type="ORF">ERS027646_04835</name>
</gene>
<dbReference type="Proteomes" id="UP000046947">
    <property type="component" value="Unassembled WGS sequence"/>
</dbReference>
<dbReference type="Proteomes" id="UP000046680">
    <property type="component" value="Unassembled WGS sequence"/>
</dbReference>
<evidence type="ECO:0000313" key="1">
    <source>
        <dbReference type="EMBL" id="CFE46742.1"/>
    </source>
</evidence>
<dbReference type="AlphaFoldDB" id="A0A654TTQ0"/>
<sequence>MIPPNPAASAADVRGEANPITAFGRLLISDPSPTCWTVLAAAAWLTAAA</sequence>
<protein>
    <submittedName>
        <fullName evidence="2">Uncharacterized protein</fullName>
    </submittedName>
</protein>
<evidence type="ECO:0000313" key="12">
    <source>
        <dbReference type="Proteomes" id="UP000048948"/>
    </source>
</evidence>
<dbReference type="EMBL" id="CGCX01001543">
    <property type="protein sequence ID" value="CFR97014.1"/>
    <property type="molecule type" value="Genomic_DNA"/>
</dbReference>
<name>A0A654TTQ0_MYCTX</name>
<dbReference type="EMBL" id="CHKL01000851">
    <property type="protein sequence ID" value="COX37953.1"/>
    <property type="molecule type" value="Genomic_DNA"/>
</dbReference>
<dbReference type="EMBL" id="CFOE01000914">
    <property type="protein sequence ID" value="CFE46742.1"/>
    <property type="molecule type" value="Genomic_DNA"/>
</dbReference>
<dbReference type="Proteomes" id="UP000048289">
    <property type="component" value="Unassembled WGS sequence"/>
</dbReference>
<evidence type="ECO:0000313" key="6">
    <source>
        <dbReference type="EMBL" id="COX37953.1"/>
    </source>
</evidence>
<dbReference type="Proteomes" id="UP000045842">
    <property type="component" value="Unassembled WGS sequence"/>
</dbReference>
<proteinExistence type="predicted"/>
<reference evidence="7 8" key="1">
    <citation type="submission" date="2015-03" db="EMBL/GenBank/DDBJ databases">
        <authorList>
            <consortium name="Pathogen Informatics"/>
        </authorList>
    </citation>
    <scope>NUCLEOTIDE SEQUENCE [LARGE SCALE GENOMIC DNA]</scope>
    <source>
        <strain evidence="4 12">Bir 172</strain>
        <strain evidence="3 8">C09601061</strain>
        <strain evidence="5 7">G09801536</strain>
        <strain evidence="1 10">G09901357</strain>
        <strain evidence="2 9">H09601792</strain>
        <strain evidence="6 11">P00601463</strain>
    </source>
</reference>
<dbReference type="Proteomes" id="UP000048600">
    <property type="component" value="Unassembled WGS sequence"/>
</dbReference>
<evidence type="ECO:0000313" key="9">
    <source>
        <dbReference type="Proteomes" id="UP000046947"/>
    </source>
</evidence>
<evidence type="ECO:0000313" key="11">
    <source>
        <dbReference type="Proteomes" id="UP000048600"/>
    </source>
</evidence>
<evidence type="ECO:0000313" key="4">
    <source>
        <dbReference type="EMBL" id="CKU51856.1"/>
    </source>
</evidence>
<evidence type="ECO:0000313" key="10">
    <source>
        <dbReference type="Proteomes" id="UP000048289"/>
    </source>
</evidence>
<organism evidence="2 9">
    <name type="scientific">Mycobacterium tuberculosis</name>
    <dbReference type="NCBI Taxonomy" id="1773"/>
    <lineage>
        <taxon>Bacteria</taxon>
        <taxon>Bacillati</taxon>
        <taxon>Actinomycetota</taxon>
        <taxon>Actinomycetes</taxon>
        <taxon>Mycobacteriales</taxon>
        <taxon>Mycobacteriaceae</taxon>
        <taxon>Mycobacterium</taxon>
        <taxon>Mycobacterium tuberculosis complex</taxon>
    </lineage>
</organism>